<accession>A0A497JH06</accession>
<name>A0A497JH06_9ARCH</name>
<evidence type="ECO:0000313" key="3">
    <source>
        <dbReference type="Proteomes" id="UP000277633"/>
    </source>
</evidence>
<organism evidence="2 3">
    <name type="scientific">Candidatus Iainarchaeum sp</name>
    <dbReference type="NCBI Taxonomy" id="3101447"/>
    <lineage>
        <taxon>Archaea</taxon>
        <taxon>Candidatus Iainarchaeota</taxon>
        <taxon>Candidatus Iainarchaeia</taxon>
        <taxon>Candidatus Iainarchaeales</taxon>
        <taxon>Candidatus Iainarchaeaceae</taxon>
        <taxon>Candidatus Iainarchaeum</taxon>
    </lineage>
</organism>
<sequence length="82" mass="9219">MTFINKSNGIFFYLSGLILLFLTYAFFEPIVTSSVNSTTTQTASSAIALIKLFYIFGMVFIILGIFIFALSSLFSKRKKHCI</sequence>
<keyword evidence="1" id="KW-0472">Membrane</keyword>
<protein>
    <submittedName>
        <fullName evidence="2">Uncharacterized protein</fullName>
    </submittedName>
</protein>
<keyword evidence="1" id="KW-1133">Transmembrane helix</keyword>
<evidence type="ECO:0000256" key="1">
    <source>
        <dbReference type="SAM" id="Phobius"/>
    </source>
</evidence>
<feature type="transmembrane region" description="Helical" evidence="1">
    <location>
        <begin position="47"/>
        <end position="70"/>
    </location>
</feature>
<feature type="transmembrane region" description="Helical" evidence="1">
    <location>
        <begin position="9"/>
        <end position="27"/>
    </location>
</feature>
<keyword evidence="1" id="KW-0812">Transmembrane</keyword>
<gene>
    <name evidence="2" type="ORF">DRO07_02030</name>
</gene>
<dbReference type="AlphaFoldDB" id="A0A497JH06"/>
<dbReference type="Proteomes" id="UP000277633">
    <property type="component" value="Unassembled WGS sequence"/>
</dbReference>
<proteinExistence type="predicted"/>
<dbReference type="EMBL" id="QMWO01000064">
    <property type="protein sequence ID" value="RLG69579.1"/>
    <property type="molecule type" value="Genomic_DNA"/>
</dbReference>
<evidence type="ECO:0000313" key="2">
    <source>
        <dbReference type="EMBL" id="RLG69579.1"/>
    </source>
</evidence>
<reference evidence="2 3" key="1">
    <citation type="submission" date="2018-06" db="EMBL/GenBank/DDBJ databases">
        <title>Extensive metabolic versatility and redundancy in microbially diverse, dynamic hydrothermal sediments.</title>
        <authorList>
            <person name="Dombrowski N."/>
            <person name="Teske A."/>
            <person name="Baker B.J."/>
        </authorList>
    </citation>
    <scope>NUCLEOTIDE SEQUENCE [LARGE SCALE GENOMIC DNA]</scope>
    <source>
        <strain evidence="2">B9_G13</strain>
    </source>
</reference>
<comment type="caution">
    <text evidence="2">The sequence shown here is derived from an EMBL/GenBank/DDBJ whole genome shotgun (WGS) entry which is preliminary data.</text>
</comment>